<evidence type="ECO:0000256" key="4">
    <source>
        <dbReference type="ARBA" id="ARBA00023180"/>
    </source>
</evidence>
<keyword evidence="6" id="KW-0472">Membrane</keyword>
<evidence type="ECO:0000313" key="10">
    <source>
        <dbReference type="EMBL" id="KAA0702648.1"/>
    </source>
</evidence>
<organism evidence="10 11">
    <name type="scientific">Triplophysa tibetana</name>
    <dbReference type="NCBI Taxonomy" id="1572043"/>
    <lineage>
        <taxon>Eukaryota</taxon>
        <taxon>Metazoa</taxon>
        <taxon>Chordata</taxon>
        <taxon>Craniata</taxon>
        <taxon>Vertebrata</taxon>
        <taxon>Euteleostomi</taxon>
        <taxon>Actinopterygii</taxon>
        <taxon>Neopterygii</taxon>
        <taxon>Teleostei</taxon>
        <taxon>Ostariophysi</taxon>
        <taxon>Cypriniformes</taxon>
        <taxon>Nemacheilidae</taxon>
        <taxon>Triplophysa</taxon>
    </lineage>
</organism>
<comment type="caution">
    <text evidence="10">The sequence shown here is derived from an EMBL/GenBank/DDBJ whole genome shotgun (WGS) entry which is preliminary data.</text>
</comment>
<keyword evidence="4" id="KW-0325">Glycoprotein</keyword>
<keyword evidence="2" id="KW-0677">Repeat</keyword>
<proteinExistence type="predicted"/>
<name>A0A5A9N0E2_9TELE</name>
<evidence type="ECO:0000256" key="2">
    <source>
        <dbReference type="ARBA" id="ARBA00022737"/>
    </source>
</evidence>
<dbReference type="Gene3D" id="2.60.40.10">
    <property type="entry name" value="Immunoglobulins"/>
    <property type="match status" value="5"/>
</dbReference>
<dbReference type="Pfam" id="PF13927">
    <property type="entry name" value="Ig_3"/>
    <property type="match status" value="2"/>
</dbReference>
<gene>
    <name evidence="10" type="ORF">E1301_Tti011266</name>
</gene>
<dbReference type="CDD" id="cd00096">
    <property type="entry name" value="Ig"/>
    <property type="match status" value="1"/>
</dbReference>
<keyword evidence="6" id="KW-0812">Transmembrane</keyword>
<dbReference type="InterPro" id="IPR003598">
    <property type="entry name" value="Ig_sub2"/>
</dbReference>
<feature type="transmembrane region" description="Helical" evidence="6">
    <location>
        <begin position="571"/>
        <end position="593"/>
    </location>
</feature>
<keyword evidence="3" id="KW-1015">Disulfide bond</keyword>
<evidence type="ECO:0000259" key="8">
    <source>
        <dbReference type="PROSITE" id="PS50835"/>
    </source>
</evidence>
<dbReference type="InterPro" id="IPR052598">
    <property type="entry name" value="IgSF_CEA-related"/>
</dbReference>
<evidence type="ECO:0000259" key="9">
    <source>
        <dbReference type="PROSITE" id="PS50853"/>
    </source>
</evidence>
<feature type="domain" description="Ig-like" evidence="8">
    <location>
        <begin position="382"/>
        <end position="465"/>
    </location>
</feature>
<reference evidence="10 11" key="1">
    <citation type="journal article" date="2019" name="Mol. Ecol. Resour.">
        <title>Chromosome-level genome assembly of Triplophysa tibetana, a fish adapted to the harsh high-altitude environment of the Tibetan Plateau.</title>
        <authorList>
            <person name="Yang X."/>
            <person name="Liu H."/>
            <person name="Ma Z."/>
            <person name="Zou Y."/>
            <person name="Zou M."/>
            <person name="Mao Y."/>
            <person name="Li X."/>
            <person name="Wang H."/>
            <person name="Chen T."/>
            <person name="Wang W."/>
            <person name="Yang R."/>
        </authorList>
    </citation>
    <scope>NUCLEOTIDE SEQUENCE [LARGE SCALE GENOMIC DNA]</scope>
    <source>
        <strain evidence="10">TTIB1903HZAU</strain>
        <tissue evidence="10">Muscle</tissue>
    </source>
</reference>
<dbReference type="Pfam" id="PF07679">
    <property type="entry name" value="I-set"/>
    <property type="match status" value="1"/>
</dbReference>
<evidence type="ECO:0000256" key="6">
    <source>
        <dbReference type="SAM" id="Phobius"/>
    </source>
</evidence>
<evidence type="ECO:0000313" key="11">
    <source>
        <dbReference type="Proteomes" id="UP000324632"/>
    </source>
</evidence>
<protein>
    <submittedName>
        <fullName evidence="10">Carcinoembryonic antigen-related cell adhesion molecule 1</fullName>
    </submittedName>
</protein>
<keyword evidence="11" id="KW-1185">Reference proteome</keyword>
<dbReference type="SMART" id="SM00408">
    <property type="entry name" value="IGc2"/>
    <property type="match status" value="3"/>
</dbReference>
<evidence type="ECO:0000256" key="7">
    <source>
        <dbReference type="SAM" id="SignalP"/>
    </source>
</evidence>
<dbReference type="EMBL" id="SOYY01000024">
    <property type="protein sequence ID" value="KAA0702648.1"/>
    <property type="molecule type" value="Genomic_DNA"/>
</dbReference>
<dbReference type="InterPro" id="IPR036179">
    <property type="entry name" value="Ig-like_dom_sf"/>
</dbReference>
<dbReference type="InterPro" id="IPR003961">
    <property type="entry name" value="FN3_dom"/>
</dbReference>
<dbReference type="InterPro" id="IPR013098">
    <property type="entry name" value="Ig_I-set"/>
</dbReference>
<dbReference type="InterPro" id="IPR003599">
    <property type="entry name" value="Ig_sub"/>
</dbReference>
<feature type="domain" description="Ig-like" evidence="8">
    <location>
        <begin position="25"/>
        <end position="117"/>
    </location>
</feature>
<keyword evidence="6" id="KW-1133">Transmembrane helix</keyword>
<dbReference type="SUPFAM" id="SSF49265">
    <property type="entry name" value="Fibronectin type III"/>
    <property type="match status" value="1"/>
</dbReference>
<dbReference type="PROSITE" id="PS50853">
    <property type="entry name" value="FN3"/>
    <property type="match status" value="1"/>
</dbReference>
<dbReference type="InterPro" id="IPR013783">
    <property type="entry name" value="Ig-like_fold"/>
</dbReference>
<dbReference type="InterPro" id="IPR007110">
    <property type="entry name" value="Ig-like_dom"/>
</dbReference>
<keyword evidence="5" id="KW-0393">Immunoglobulin domain</keyword>
<dbReference type="PANTHER" id="PTHR44337:SF20">
    <property type="entry name" value="CARCINOEMBRYONIC ANTIGEN-RELATED CELL ADHESION MOLECULE 5-RELATED"/>
    <property type="match status" value="1"/>
</dbReference>
<dbReference type="CDD" id="cd00063">
    <property type="entry name" value="FN3"/>
    <property type="match status" value="1"/>
</dbReference>
<dbReference type="PANTHER" id="PTHR44337">
    <property type="entry name" value="CARCINOEMBRYONIC ANTIGEN-RELATED CELL ADHESION MOLECULE 8"/>
    <property type="match status" value="1"/>
</dbReference>
<dbReference type="InterPro" id="IPR036116">
    <property type="entry name" value="FN3_sf"/>
</dbReference>
<dbReference type="AlphaFoldDB" id="A0A5A9N0E2"/>
<keyword evidence="1 7" id="KW-0732">Signal</keyword>
<evidence type="ECO:0000256" key="3">
    <source>
        <dbReference type="ARBA" id="ARBA00023157"/>
    </source>
</evidence>
<dbReference type="PROSITE" id="PS50835">
    <property type="entry name" value="IG_LIKE"/>
    <property type="match status" value="3"/>
</dbReference>
<accession>A0A5A9N0E2</accession>
<dbReference type="Pfam" id="PF00041">
    <property type="entry name" value="fn3"/>
    <property type="match status" value="1"/>
</dbReference>
<feature type="chain" id="PRO_5022831178" evidence="7">
    <location>
        <begin position="21"/>
        <end position="653"/>
    </location>
</feature>
<feature type="domain" description="Fibronectin type-III" evidence="9">
    <location>
        <begin position="470"/>
        <end position="567"/>
    </location>
</feature>
<evidence type="ECO:0000256" key="5">
    <source>
        <dbReference type="ARBA" id="ARBA00023319"/>
    </source>
</evidence>
<dbReference type="Proteomes" id="UP000324632">
    <property type="component" value="Chromosome 24"/>
</dbReference>
<evidence type="ECO:0000256" key="1">
    <source>
        <dbReference type="ARBA" id="ARBA00022729"/>
    </source>
</evidence>
<sequence>MKTLFDLIVLLFCLAGYVCDLSISPTRPVSVDALVGSDVTLSVSHSGASQPVVTWFMEGVPIVIWTISDNTSPDVASDHSSVLHVDRNGSLTFRNVSLSCNGTYTVEVTKIGEMRVSATFDLFVYDFIKNVSLHTDPLEAIEGAPVLTFYYSTMQGDAREVWWSFNGIGLDNGPHYSINGKNLTINQPSRNDTGQYAVVLTNPFSSGTHYRNITVLYGPDMPVLMVSPTKAVFVSGDSLFLSCAAEGLPPPSATWIFSNRSIPASSGGTVNLTEVTTSQSGVYTCVLINQKTEIPSGEPLCSVQATNESPGLQFLCVWPGGVPEARLSFPGLRVNDSGERIFSITPNDTTSLNGEEIICKADHPLIQTQCSIIPRGPVDFLPVIFTNISQDEQTTVVVHCNTEASPEAVVHWFKDGHGLKDGSKYQISTNTSQLFIRDFNVNSTDLDIYTCTAINPLGSKTSNVTLLGPQISDSSIVLSDNRTEVTLKWNVPPTSIITGFDIQMKGPDLTVSSRSEFRTIQMMPGFTRTTNISGLEPKSSYFFRIIPQAGGNTGERSDEHRVQPDAGLESAVIAGITAPFSIILILIVLAFIYNGKCDRNPRRPISRAEEKVICQSAVNDPHRCPPPDYRLQPPERLTALPYVNTHVRRATTV</sequence>
<dbReference type="SMART" id="SM00409">
    <property type="entry name" value="IG"/>
    <property type="match status" value="4"/>
</dbReference>
<feature type="domain" description="Ig-like" evidence="8">
    <location>
        <begin position="222"/>
        <end position="295"/>
    </location>
</feature>
<feature type="signal peptide" evidence="7">
    <location>
        <begin position="1"/>
        <end position="20"/>
    </location>
</feature>
<dbReference type="SUPFAM" id="SSF48726">
    <property type="entry name" value="Immunoglobulin"/>
    <property type="match status" value="4"/>
</dbReference>